<dbReference type="EMBL" id="CAMXCT020003696">
    <property type="protein sequence ID" value="CAL1159178.1"/>
    <property type="molecule type" value="Genomic_DNA"/>
</dbReference>
<accession>A0A9P1GCZ7</accession>
<dbReference type="AlphaFoldDB" id="A0A9P1GCZ7"/>
<dbReference type="EMBL" id="CAMXCT030003696">
    <property type="protein sequence ID" value="CAL4793115.1"/>
    <property type="molecule type" value="Genomic_DNA"/>
</dbReference>
<comment type="caution">
    <text evidence="1">The sequence shown here is derived from an EMBL/GenBank/DDBJ whole genome shotgun (WGS) entry which is preliminary data.</text>
</comment>
<evidence type="ECO:0000313" key="2">
    <source>
        <dbReference type="EMBL" id="CAL4793115.1"/>
    </source>
</evidence>
<dbReference type="EMBL" id="CAMXCT010003696">
    <property type="protein sequence ID" value="CAI4005803.1"/>
    <property type="molecule type" value="Genomic_DNA"/>
</dbReference>
<gene>
    <name evidence="1" type="ORF">C1SCF055_LOCUS31496</name>
</gene>
<reference evidence="1" key="1">
    <citation type="submission" date="2022-10" db="EMBL/GenBank/DDBJ databases">
        <authorList>
            <person name="Chen Y."/>
            <person name="Dougan E. K."/>
            <person name="Chan C."/>
            <person name="Rhodes N."/>
            <person name="Thang M."/>
        </authorList>
    </citation>
    <scope>NUCLEOTIDE SEQUENCE</scope>
</reference>
<proteinExistence type="predicted"/>
<name>A0A9P1GCZ7_9DINO</name>
<evidence type="ECO:0000313" key="1">
    <source>
        <dbReference type="EMBL" id="CAI4005803.1"/>
    </source>
</evidence>
<evidence type="ECO:0000313" key="3">
    <source>
        <dbReference type="Proteomes" id="UP001152797"/>
    </source>
</evidence>
<sequence length="707" mass="80293">MAMDDDLLESLLSYECPFTGAKRVAGLGTVETEHGKTNTGDESGYMEYFSRDLITGDSGEASARVKGPARSSKMDLAKLADDFDASTFDWETVRPFGLLSHCVRTGAPSKHIVELAQAEVRNNPRATLGMRKLAAIRLKDAEKGVHKLLKEEGFECTVPVGKFTVRPGFTIPYILLSSWVKYLLDCGRLPKLLVGVPTFAKMRLVLKEWWARFRVLYPDHGYFGHAERHGIPFENLVPFFSHADDGRSYKHLGIWILSSAGCIGRGTRMHVDSNRHRLPLHENAMGANFMGKTWTTQFIFTTVLKTVYTQYPNILDELTSIYAEDVKKLLFEGVLAANGRDRVYLAHMGFKADLPMLQKMGGFHRCWSHVPRQSSSRKPSEGCCHLCLGGREGNPSFPYEDFRPDAAWTATIYMEVPWAPDCPPKIFEGLPLSPTDQMDFFKSDFWHNWHLGMSKHFLASALVAIVESDLEILPRGSVEKRFEFLTEMYVKFHRDRNVTPFLAEISRDSMSFPASTAAPVGRWSKALVSTELSLFLDFFCEKHIRGKVTEESHPLLHAIVTRFKAGATKAINIAITFMYQAGFWIRAADAMRLSGFLYFFLAKYTVCARLTLQLRLRRFAMLPKGHMISHEAKRLMTESKKGAWVVNTIVFTNQVQEDFIGRPSRLSRRVNIKCLHWNVLCRALIIYQDEFYKSDHDLRGLDAYGDL</sequence>
<evidence type="ECO:0008006" key="4">
    <source>
        <dbReference type="Google" id="ProtNLM"/>
    </source>
</evidence>
<reference evidence="2 3" key="2">
    <citation type="submission" date="2024-05" db="EMBL/GenBank/DDBJ databases">
        <authorList>
            <person name="Chen Y."/>
            <person name="Shah S."/>
            <person name="Dougan E. K."/>
            <person name="Thang M."/>
            <person name="Chan C."/>
        </authorList>
    </citation>
    <scope>NUCLEOTIDE SEQUENCE [LARGE SCALE GENOMIC DNA]</scope>
</reference>
<keyword evidence="3" id="KW-1185">Reference proteome</keyword>
<organism evidence="1">
    <name type="scientific">Cladocopium goreaui</name>
    <dbReference type="NCBI Taxonomy" id="2562237"/>
    <lineage>
        <taxon>Eukaryota</taxon>
        <taxon>Sar</taxon>
        <taxon>Alveolata</taxon>
        <taxon>Dinophyceae</taxon>
        <taxon>Suessiales</taxon>
        <taxon>Symbiodiniaceae</taxon>
        <taxon>Cladocopium</taxon>
    </lineage>
</organism>
<dbReference type="Proteomes" id="UP001152797">
    <property type="component" value="Unassembled WGS sequence"/>
</dbReference>
<protein>
    <recommendedName>
        <fullName evidence="4">RNA-dependent RNA polymerase</fullName>
    </recommendedName>
</protein>